<proteinExistence type="predicted"/>
<protein>
    <submittedName>
        <fullName evidence="2">Uncharacterized protein</fullName>
    </submittedName>
</protein>
<dbReference type="EMBL" id="JAIWYP010000004">
    <property type="protein sequence ID" value="KAH3839901.1"/>
    <property type="molecule type" value="Genomic_DNA"/>
</dbReference>
<sequence>MTHNSTSLDDEQNLLTDHLPSSVQNGGTIYLSILKLVNLKPVLDQYKEVKPQLLK</sequence>
<dbReference type="AlphaFoldDB" id="A0A9D4KHS9"/>
<gene>
    <name evidence="2" type="ORF">DPMN_113341</name>
</gene>
<keyword evidence="3" id="KW-1185">Reference proteome</keyword>
<evidence type="ECO:0000256" key="1">
    <source>
        <dbReference type="SAM" id="MobiDB-lite"/>
    </source>
</evidence>
<name>A0A9D4KHS9_DREPO</name>
<feature type="region of interest" description="Disordered" evidence="1">
    <location>
        <begin position="1"/>
        <end position="24"/>
    </location>
</feature>
<reference evidence="2" key="1">
    <citation type="journal article" date="2019" name="bioRxiv">
        <title>The Genome of the Zebra Mussel, Dreissena polymorpha: A Resource for Invasive Species Research.</title>
        <authorList>
            <person name="McCartney M.A."/>
            <person name="Auch B."/>
            <person name="Kono T."/>
            <person name="Mallez S."/>
            <person name="Zhang Y."/>
            <person name="Obille A."/>
            <person name="Becker A."/>
            <person name="Abrahante J.E."/>
            <person name="Garbe J."/>
            <person name="Badalamenti J.P."/>
            <person name="Herman A."/>
            <person name="Mangelson H."/>
            <person name="Liachko I."/>
            <person name="Sullivan S."/>
            <person name="Sone E.D."/>
            <person name="Koren S."/>
            <person name="Silverstein K.A.T."/>
            <person name="Beckman K.B."/>
            <person name="Gohl D.M."/>
        </authorList>
    </citation>
    <scope>NUCLEOTIDE SEQUENCE</scope>
    <source>
        <strain evidence="2">Duluth1</strain>
        <tissue evidence="2">Whole animal</tissue>
    </source>
</reference>
<organism evidence="2 3">
    <name type="scientific">Dreissena polymorpha</name>
    <name type="common">Zebra mussel</name>
    <name type="synonym">Mytilus polymorpha</name>
    <dbReference type="NCBI Taxonomy" id="45954"/>
    <lineage>
        <taxon>Eukaryota</taxon>
        <taxon>Metazoa</taxon>
        <taxon>Spiralia</taxon>
        <taxon>Lophotrochozoa</taxon>
        <taxon>Mollusca</taxon>
        <taxon>Bivalvia</taxon>
        <taxon>Autobranchia</taxon>
        <taxon>Heteroconchia</taxon>
        <taxon>Euheterodonta</taxon>
        <taxon>Imparidentia</taxon>
        <taxon>Neoheterodontei</taxon>
        <taxon>Myida</taxon>
        <taxon>Dreissenoidea</taxon>
        <taxon>Dreissenidae</taxon>
        <taxon>Dreissena</taxon>
    </lineage>
</organism>
<evidence type="ECO:0000313" key="2">
    <source>
        <dbReference type="EMBL" id="KAH3839901.1"/>
    </source>
</evidence>
<dbReference type="Proteomes" id="UP000828390">
    <property type="component" value="Unassembled WGS sequence"/>
</dbReference>
<accession>A0A9D4KHS9</accession>
<comment type="caution">
    <text evidence="2">The sequence shown here is derived from an EMBL/GenBank/DDBJ whole genome shotgun (WGS) entry which is preliminary data.</text>
</comment>
<reference evidence="2" key="2">
    <citation type="submission" date="2020-11" db="EMBL/GenBank/DDBJ databases">
        <authorList>
            <person name="McCartney M.A."/>
            <person name="Auch B."/>
            <person name="Kono T."/>
            <person name="Mallez S."/>
            <person name="Becker A."/>
            <person name="Gohl D.M."/>
            <person name="Silverstein K.A.T."/>
            <person name="Koren S."/>
            <person name="Bechman K.B."/>
            <person name="Herman A."/>
            <person name="Abrahante J.E."/>
            <person name="Garbe J."/>
        </authorList>
    </citation>
    <scope>NUCLEOTIDE SEQUENCE</scope>
    <source>
        <strain evidence="2">Duluth1</strain>
        <tissue evidence="2">Whole animal</tissue>
    </source>
</reference>
<evidence type="ECO:0000313" key="3">
    <source>
        <dbReference type="Proteomes" id="UP000828390"/>
    </source>
</evidence>